<dbReference type="AlphaFoldDB" id="A0A5E6TVN6"/>
<proteinExistence type="predicted"/>
<reference evidence="1 3" key="2">
    <citation type="submission" date="2024-03" db="EMBL/GenBank/DDBJ databases">
        <authorList>
            <person name="Alaster D. Moffat"/>
            <person name="Govind Chandra"/>
            <person name="Andrew W. Truman"/>
        </authorList>
    </citation>
    <scope>NUCLEOTIDE SEQUENCE [LARGE SCALE GENOMIC DNA]</scope>
    <source>
        <strain evidence="1">PS652</strain>
    </source>
</reference>
<dbReference type="EMBL" id="OZ024668">
    <property type="protein sequence ID" value="CAK9889806.1"/>
    <property type="molecule type" value="Genomic_DNA"/>
</dbReference>
<accession>A0A5E6TVN6</accession>
<evidence type="ECO:0000313" key="1">
    <source>
        <dbReference type="EMBL" id="CAK9889806.1"/>
    </source>
</evidence>
<evidence type="ECO:0000313" key="3">
    <source>
        <dbReference type="Proteomes" id="UP000326595"/>
    </source>
</evidence>
<sequence length="141" mass="15650">MTCGALSAVSMQARQVDACNLTILCLAGVMAEKTQLLAQHLAINSVIIHHQHLQPIPRPCLGQDWHVAYINVFKDLQTHFDINPGSTPQIAGQQFQFRDIRPKAASEIEDISQASRLLGHSTQEITKRVYRRVGKVVSPSK</sequence>
<gene>
    <name evidence="1" type="ORF">PS652_02637</name>
    <name evidence="2" type="ORF">PS652_03092</name>
</gene>
<organism evidence="2">
    <name type="scientific">Pseudomonas fluorescens</name>
    <dbReference type="NCBI Taxonomy" id="294"/>
    <lineage>
        <taxon>Bacteria</taxon>
        <taxon>Pseudomonadati</taxon>
        <taxon>Pseudomonadota</taxon>
        <taxon>Gammaproteobacteria</taxon>
        <taxon>Pseudomonadales</taxon>
        <taxon>Pseudomonadaceae</taxon>
        <taxon>Pseudomonas</taxon>
    </lineage>
</organism>
<evidence type="ECO:0000313" key="2">
    <source>
        <dbReference type="EMBL" id="VVM97050.1"/>
    </source>
</evidence>
<protein>
    <recommendedName>
        <fullName evidence="4">Integrase</fullName>
    </recommendedName>
</protein>
<reference evidence="2" key="1">
    <citation type="submission" date="2019-09" db="EMBL/GenBank/DDBJ databases">
        <authorList>
            <person name="Chandra G."/>
            <person name="Truman W A."/>
        </authorList>
    </citation>
    <scope>NUCLEOTIDE SEQUENCE [LARGE SCALE GENOMIC DNA]</scope>
    <source>
        <strain evidence="2">PS652</strain>
    </source>
</reference>
<evidence type="ECO:0008006" key="4">
    <source>
        <dbReference type="Google" id="ProtNLM"/>
    </source>
</evidence>
<name>A0A5E6TVN6_PSEFL</name>
<dbReference type="EMBL" id="CABVHG010000017">
    <property type="protein sequence ID" value="VVM97050.1"/>
    <property type="molecule type" value="Genomic_DNA"/>
</dbReference>
<dbReference type="Proteomes" id="UP000326595">
    <property type="component" value="Chromosome"/>
</dbReference>